<evidence type="ECO:0000256" key="1">
    <source>
        <dbReference type="SAM" id="MobiDB-lite"/>
    </source>
</evidence>
<dbReference type="AlphaFoldDB" id="A0AAU9CC56"/>
<organism evidence="2 3">
    <name type="scientific">Methylomarinovum tepidoasis</name>
    <dbReference type="NCBI Taxonomy" id="2840183"/>
    <lineage>
        <taxon>Bacteria</taxon>
        <taxon>Pseudomonadati</taxon>
        <taxon>Pseudomonadota</taxon>
        <taxon>Gammaproteobacteria</taxon>
        <taxon>Methylococcales</taxon>
        <taxon>Methylothermaceae</taxon>
        <taxon>Methylomarinovum</taxon>
    </lineage>
</organism>
<reference evidence="3" key="1">
    <citation type="journal article" date="2024" name="Int. J. Syst. Evol. Microbiol.">
        <title>Methylomarinovum tepidoasis sp. nov., a moderately thermophilic methanotroph of the family Methylothermaceae isolated from a deep-sea hydrothermal field.</title>
        <authorList>
            <person name="Hirayama H."/>
            <person name="Takaki Y."/>
            <person name="Abe M."/>
            <person name="Miyazaki M."/>
            <person name="Uematsu K."/>
            <person name="Matsui Y."/>
            <person name="Takai K."/>
        </authorList>
    </citation>
    <scope>NUCLEOTIDE SEQUENCE [LARGE SCALE GENOMIC DNA]</scope>
    <source>
        <strain evidence="3">IN45</strain>
    </source>
</reference>
<name>A0AAU9CC56_9GAMM</name>
<keyword evidence="3" id="KW-1185">Reference proteome</keyword>
<feature type="region of interest" description="Disordered" evidence="1">
    <location>
        <begin position="310"/>
        <end position="334"/>
    </location>
</feature>
<evidence type="ECO:0000313" key="3">
    <source>
        <dbReference type="Proteomes" id="UP001321450"/>
    </source>
</evidence>
<sequence>MCRLYSSRLLVLLLLLLLFMLLAGRSEAAISERVFVRDGNGFREVAWKAADWLSTAADGVGGVIASGRAPVPTSAGSIPVDLTKNVSRGTLAAAARVLVRANPAIMAASLGLELYNIFYDSNTNTLVKHESAYMCWQRYDGYYPDPMGYDACVAWLESSTSQGHFDHAEDGCSDRGYSGAPAKSIYMRHNTQNYLYFWGCWVPSSTQTQNVTATDQDVEQAIDQKLQDDPNSALPIYQQVLQSGQNPTGTVQTFGPSTVQGPTITVTKTLSDGTPVTETTMTSYDITYQGDTVTVTKNISTTVVNNVTGQTIDQSTTTETPPPESQNQEPEKEYSLNYQNSDLPEVPDFYDPVYPNGFSDVWDSATQGYDQTPLVQWLQSQTSGLPDSGTCPSWTWDFNLGVVNLGTHQLQPPCEIWPWIRAFVLVTAIFAARAIIFGG</sequence>
<accession>A0AAU9CC56</accession>
<evidence type="ECO:0000313" key="2">
    <source>
        <dbReference type="EMBL" id="BCX89516.1"/>
    </source>
</evidence>
<gene>
    <name evidence="2" type="ORF">MIN45_P1889</name>
</gene>
<dbReference type="EMBL" id="AP024718">
    <property type="protein sequence ID" value="BCX89516.1"/>
    <property type="molecule type" value="Genomic_DNA"/>
</dbReference>
<proteinExistence type="predicted"/>
<protein>
    <submittedName>
        <fullName evidence="2">Uncharacterized protein</fullName>
    </submittedName>
</protein>
<dbReference type="Proteomes" id="UP001321450">
    <property type="component" value="Chromosome"/>
</dbReference>
<dbReference type="KEGG" id="meiy:MIN45_P1889"/>